<evidence type="ECO:0000313" key="1">
    <source>
        <dbReference type="EMBL" id="GFS10603.1"/>
    </source>
</evidence>
<comment type="caution">
    <text evidence="1">The sequence shown here is derived from an EMBL/GenBank/DDBJ whole genome shotgun (WGS) entry which is preliminary data.</text>
</comment>
<dbReference type="AlphaFoldDB" id="A0AAV4ILB4"/>
<protein>
    <submittedName>
        <fullName evidence="1">Uncharacterized protein</fullName>
    </submittedName>
</protein>
<evidence type="ECO:0000313" key="2">
    <source>
        <dbReference type="Proteomes" id="UP000762676"/>
    </source>
</evidence>
<dbReference type="EMBL" id="BMAT01006342">
    <property type="protein sequence ID" value="GFS10603.1"/>
    <property type="molecule type" value="Genomic_DNA"/>
</dbReference>
<accession>A0AAV4ILB4</accession>
<organism evidence="1 2">
    <name type="scientific">Elysia marginata</name>
    <dbReference type="NCBI Taxonomy" id="1093978"/>
    <lineage>
        <taxon>Eukaryota</taxon>
        <taxon>Metazoa</taxon>
        <taxon>Spiralia</taxon>
        <taxon>Lophotrochozoa</taxon>
        <taxon>Mollusca</taxon>
        <taxon>Gastropoda</taxon>
        <taxon>Heterobranchia</taxon>
        <taxon>Euthyneura</taxon>
        <taxon>Panpulmonata</taxon>
        <taxon>Sacoglossa</taxon>
        <taxon>Placobranchoidea</taxon>
        <taxon>Plakobranchidae</taxon>
        <taxon>Elysia</taxon>
    </lineage>
</organism>
<sequence length="188" mass="20577">MDIIRFYALRARSGGRNPQRRKFKMADGLAGPVSQSSAVKPTLPTVVITSNVIVVGAQGALYLTPRRICVTARVPCFTWATPHNEPGRKPLFVRASELITVACGRDHDLVSNGSIKVNQAAVRFLTPLIRISIALTIILAPRLIYSYRAPGASPASLLTTIFFHSGDQRYVEQTDTAHKGRRPSNNLL</sequence>
<keyword evidence="2" id="KW-1185">Reference proteome</keyword>
<proteinExistence type="predicted"/>
<gene>
    <name evidence="1" type="ORF">ElyMa_003065600</name>
</gene>
<reference evidence="1 2" key="1">
    <citation type="journal article" date="2021" name="Elife">
        <title>Chloroplast acquisition without the gene transfer in kleptoplastic sea slugs, Plakobranchus ocellatus.</title>
        <authorList>
            <person name="Maeda T."/>
            <person name="Takahashi S."/>
            <person name="Yoshida T."/>
            <person name="Shimamura S."/>
            <person name="Takaki Y."/>
            <person name="Nagai Y."/>
            <person name="Toyoda A."/>
            <person name="Suzuki Y."/>
            <person name="Arimoto A."/>
            <person name="Ishii H."/>
            <person name="Satoh N."/>
            <person name="Nishiyama T."/>
            <person name="Hasebe M."/>
            <person name="Maruyama T."/>
            <person name="Minagawa J."/>
            <person name="Obokata J."/>
            <person name="Shigenobu S."/>
        </authorList>
    </citation>
    <scope>NUCLEOTIDE SEQUENCE [LARGE SCALE GENOMIC DNA]</scope>
</reference>
<name>A0AAV4ILB4_9GAST</name>
<dbReference type="Proteomes" id="UP000762676">
    <property type="component" value="Unassembled WGS sequence"/>
</dbReference>